<dbReference type="Proteomes" id="UP000280726">
    <property type="component" value="Unassembled WGS sequence"/>
</dbReference>
<evidence type="ECO:0000256" key="1">
    <source>
        <dbReference type="ARBA" id="ARBA00022679"/>
    </source>
</evidence>
<keyword evidence="2 5" id="KW-0547">Nucleotide-binding</keyword>
<name>A0A3N4ZLC0_9MICO</name>
<dbReference type="GO" id="GO:0004674">
    <property type="term" value="F:protein serine/threonine kinase activity"/>
    <property type="evidence" value="ECO:0007669"/>
    <property type="project" value="TreeGrafter"/>
</dbReference>
<dbReference type="RefSeq" id="WP_123915126.1">
    <property type="nucleotide sequence ID" value="NZ_RKRA01000001.1"/>
</dbReference>
<evidence type="ECO:0000256" key="4">
    <source>
        <dbReference type="ARBA" id="ARBA00022840"/>
    </source>
</evidence>
<dbReference type="InterPro" id="IPR008271">
    <property type="entry name" value="Ser/Thr_kinase_AS"/>
</dbReference>
<feature type="binding site" evidence="5">
    <location>
        <position position="41"/>
    </location>
    <ligand>
        <name>ATP</name>
        <dbReference type="ChEBI" id="CHEBI:30616"/>
    </ligand>
</feature>
<evidence type="ECO:0000256" key="3">
    <source>
        <dbReference type="ARBA" id="ARBA00022777"/>
    </source>
</evidence>
<evidence type="ECO:0000256" key="7">
    <source>
        <dbReference type="SAM" id="Phobius"/>
    </source>
</evidence>
<keyword evidence="1" id="KW-0808">Transferase</keyword>
<feature type="region of interest" description="Disordered" evidence="6">
    <location>
        <begin position="313"/>
        <end position="390"/>
    </location>
</feature>
<dbReference type="Gene3D" id="1.10.510.10">
    <property type="entry name" value="Transferase(Phosphotransferase) domain 1"/>
    <property type="match status" value="1"/>
</dbReference>
<feature type="transmembrane region" description="Helical" evidence="7">
    <location>
        <begin position="506"/>
        <end position="526"/>
    </location>
</feature>
<dbReference type="Gene3D" id="3.30.200.20">
    <property type="entry name" value="Phosphorylase Kinase, domain 1"/>
    <property type="match status" value="1"/>
</dbReference>
<evidence type="ECO:0000313" key="10">
    <source>
        <dbReference type="Proteomes" id="UP000280726"/>
    </source>
</evidence>
<keyword evidence="7" id="KW-0472">Membrane</keyword>
<feature type="domain" description="Protein kinase" evidence="8">
    <location>
        <begin position="13"/>
        <end position="270"/>
    </location>
</feature>
<dbReference type="PROSITE" id="PS00107">
    <property type="entry name" value="PROTEIN_KINASE_ATP"/>
    <property type="match status" value="1"/>
</dbReference>
<keyword evidence="7" id="KW-1133">Transmembrane helix</keyword>
<dbReference type="InterPro" id="IPR000719">
    <property type="entry name" value="Prot_kinase_dom"/>
</dbReference>
<feature type="transmembrane region" description="Helical" evidence="7">
    <location>
        <begin position="469"/>
        <end position="494"/>
    </location>
</feature>
<dbReference type="EMBL" id="RKRA01000001">
    <property type="protein sequence ID" value="RPF26482.1"/>
    <property type="molecule type" value="Genomic_DNA"/>
</dbReference>
<keyword evidence="4 5" id="KW-0067">ATP-binding</keyword>
<evidence type="ECO:0000313" key="9">
    <source>
        <dbReference type="EMBL" id="RPF26482.1"/>
    </source>
</evidence>
<evidence type="ECO:0000259" key="8">
    <source>
        <dbReference type="PROSITE" id="PS50011"/>
    </source>
</evidence>
<dbReference type="SUPFAM" id="SSF56112">
    <property type="entry name" value="Protein kinase-like (PK-like)"/>
    <property type="match status" value="1"/>
</dbReference>
<dbReference type="AlphaFoldDB" id="A0A3N4ZLC0"/>
<feature type="compositionally biased region" description="Basic and acidic residues" evidence="6">
    <location>
        <begin position="329"/>
        <end position="339"/>
    </location>
</feature>
<evidence type="ECO:0000256" key="6">
    <source>
        <dbReference type="SAM" id="MobiDB-lite"/>
    </source>
</evidence>
<dbReference type="PANTHER" id="PTHR43289">
    <property type="entry name" value="MITOGEN-ACTIVATED PROTEIN KINASE KINASE KINASE 20-RELATED"/>
    <property type="match status" value="1"/>
</dbReference>
<dbReference type="OrthoDB" id="9762169at2"/>
<dbReference type="PROSITE" id="PS50011">
    <property type="entry name" value="PROTEIN_KINASE_DOM"/>
    <property type="match status" value="1"/>
</dbReference>
<feature type="compositionally biased region" description="Low complexity" evidence="6">
    <location>
        <begin position="361"/>
        <end position="375"/>
    </location>
</feature>
<dbReference type="CDD" id="cd14014">
    <property type="entry name" value="STKc_PknB_like"/>
    <property type="match status" value="1"/>
</dbReference>
<dbReference type="GO" id="GO:0005524">
    <property type="term" value="F:ATP binding"/>
    <property type="evidence" value="ECO:0007669"/>
    <property type="project" value="UniProtKB-UniRule"/>
</dbReference>
<organism evidence="9 10">
    <name type="scientific">Georgenia muralis</name>
    <dbReference type="NCBI Taxonomy" id="154117"/>
    <lineage>
        <taxon>Bacteria</taxon>
        <taxon>Bacillati</taxon>
        <taxon>Actinomycetota</taxon>
        <taxon>Actinomycetes</taxon>
        <taxon>Micrococcales</taxon>
        <taxon>Bogoriellaceae</taxon>
        <taxon>Georgenia</taxon>
    </lineage>
</organism>
<comment type="caution">
    <text evidence="9">The sequence shown here is derived from an EMBL/GenBank/DDBJ whole genome shotgun (WGS) entry which is preliminary data.</text>
</comment>
<keyword evidence="7" id="KW-0812">Transmembrane</keyword>
<keyword evidence="3 9" id="KW-0418">Kinase</keyword>
<feature type="transmembrane region" description="Helical" evidence="7">
    <location>
        <begin position="423"/>
        <end position="441"/>
    </location>
</feature>
<dbReference type="Pfam" id="PF00069">
    <property type="entry name" value="Pkinase"/>
    <property type="match status" value="1"/>
</dbReference>
<evidence type="ECO:0000256" key="2">
    <source>
        <dbReference type="ARBA" id="ARBA00022741"/>
    </source>
</evidence>
<dbReference type="InterPro" id="IPR017441">
    <property type="entry name" value="Protein_kinase_ATP_BS"/>
</dbReference>
<feature type="transmembrane region" description="Helical" evidence="7">
    <location>
        <begin position="547"/>
        <end position="567"/>
    </location>
</feature>
<sequence>MTAQASGRSVGGYRLVRTLGAGGMGTVHEAVDGEGRHVAIKLLHPHIGADPQARRRLAREVALLHRVRDAGVARVLDAEVEDAEAFVVTELVEGPTLEEDVARDGPFDAEELSVLAHGLADALRSIHAVGVVHRDLKPGNVMMSDTGPVVIDFGIAQVADDARLTQTGMVTGTPGYLDPEIIAGAEPGPACDWWGWAAVLVFAATGRPPFGRGPTDAVLARVATGQVDTAGLPAGTARALTAALAARPGDRLGPDDVLAALDGRPGSAELTRVLAAAPRVPGHAAPGDPEEWRTRALPDVAGAGPATRTLGAAEAATAPVYPPGVPPVPRREDGPRRPVEQPTWPGGAPVEPQVRPGQVGPAARWAPPERWAPPAHDTHPQEWAPEGPPVAPRWAVPPRRRSLLVGVVGLGVAAIATSYPGVFLLVAAVALVLTATAGWAGRSRRTARLRRGPRPGDDARMLAGVPWHLLRGLLSVVPGLVLGLLTGAAAWWVGISAGDPRLTPPLVLWGAAAAALGVAWLTPTTLPAREGARAAVDVLTPTAGFRALLAVLVLVVVVAVAAVVLLAPPSPTWAPLPEPAWPR</sequence>
<gene>
    <name evidence="9" type="ORF">EDD32_0924</name>
</gene>
<dbReference type="InterPro" id="IPR011009">
    <property type="entry name" value="Kinase-like_dom_sf"/>
</dbReference>
<dbReference type="PANTHER" id="PTHR43289:SF34">
    <property type="entry name" value="SERINE_THREONINE-PROTEIN KINASE YBDM-RELATED"/>
    <property type="match status" value="1"/>
</dbReference>
<evidence type="ECO:0000256" key="5">
    <source>
        <dbReference type="PROSITE-ProRule" id="PRU10141"/>
    </source>
</evidence>
<dbReference type="PROSITE" id="PS00108">
    <property type="entry name" value="PROTEIN_KINASE_ST"/>
    <property type="match status" value="1"/>
</dbReference>
<reference evidence="9 10" key="1">
    <citation type="submission" date="2018-11" db="EMBL/GenBank/DDBJ databases">
        <title>Sequencing the genomes of 1000 actinobacteria strains.</title>
        <authorList>
            <person name="Klenk H.-P."/>
        </authorList>
    </citation>
    <scope>NUCLEOTIDE SEQUENCE [LARGE SCALE GENOMIC DNA]</scope>
    <source>
        <strain evidence="9 10">DSM 14418</strain>
    </source>
</reference>
<dbReference type="SMART" id="SM00220">
    <property type="entry name" value="S_TKc"/>
    <property type="match status" value="1"/>
</dbReference>
<accession>A0A3N4ZLC0</accession>
<keyword evidence="10" id="KW-1185">Reference proteome</keyword>
<proteinExistence type="predicted"/>
<protein>
    <submittedName>
        <fullName evidence="9">Protein kinase-like protein</fullName>
    </submittedName>
</protein>